<dbReference type="SUPFAM" id="SSF55060">
    <property type="entry name" value="GHMP Kinase, C-terminal domain"/>
    <property type="match status" value="1"/>
</dbReference>
<accession>A0A2V3ZU94</accession>
<dbReference type="InterPro" id="IPR053859">
    <property type="entry name" value="MVD-like_N"/>
</dbReference>
<dbReference type="EMBL" id="QFLI01000009">
    <property type="protein sequence ID" value="PXX97836.1"/>
    <property type="molecule type" value="Genomic_DNA"/>
</dbReference>
<dbReference type="Gene3D" id="3.30.230.10">
    <property type="match status" value="1"/>
</dbReference>
<evidence type="ECO:0000259" key="6">
    <source>
        <dbReference type="Pfam" id="PF18376"/>
    </source>
</evidence>
<dbReference type="InterPro" id="IPR020568">
    <property type="entry name" value="Ribosomal_Su5_D2-typ_SF"/>
</dbReference>
<organism evidence="8 9">
    <name type="scientific">Marinifilum breve</name>
    <dbReference type="NCBI Taxonomy" id="2184082"/>
    <lineage>
        <taxon>Bacteria</taxon>
        <taxon>Pseudomonadati</taxon>
        <taxon>Bacteroidota</taxon>
        <taxon>Bacteroidia</taxon>
        <taxon>Marinilabiliales</taxon>
        <taxon>Marinifilaceae</taxon>
    </lineage>
</organism>
<dbReference type="GO" id="GO:0005524">
    <property type="term" value="F:ATP binding"/>
    <property type="evidence" value="ECO:0007669"/>
    <property type="project" value="UniProtKB-KW"/>
</dbReference>
<evidence type="ECO:0000256" key="5">
    <source>
        <dbReference type="ARBA" id="ARBA00023239"/>
    </source>
</evidence>
<name>A0A2V3ZU94_9BACT</name>
<evidence type="ECO:0000313" key="8">
    <source>
        <dbReference type="EMBL" id="PXX97836.1"/>
    </source>
</evidence>
<dbReference type="PIRSF" id="PIRSF015950">
    <property type="entry name" value="Mev_P_decrbx"/>
    <property type="match status" value="1"/>
</dbReference>
<gene>
    <name evidence="8" type="ORF">DF185_17870</name>
</gene>
<dbReference type="Gene3D" id="3.30.70.890">
    <property type="entry name" value="GHMP kinase, C-terminal domain"/>
    <property type="match status" value="1"/>
</dbReference>
<evidence type="ECO:0000256" key="2">
    <source>
        <dbReference type="ARBA" id="ARBA00022741"/>
    </source>
</evidence>
<dbReference type="InterPro" id="IPR036554">
    <property type="entry name" value="GHMP_kinase_C_sf"/>
</dbReference>
<dbReference type="AlphaFoldDB" id="A0A2V3ZU94"/>
<proteinExistence type="predicted"/>
<dbReference type="RefSeq" id="WP_110362131.1">
    <property type="nucleotide sequence ID" value="NZ_QFLI01000009.1"/>
</dbReference>
<keyword evidence="9" id="KW-1185">Reference proteome</keyword>
<keyword evidence="5" id="KW-0456">Lyase</keyword>
<protein>
    <submittedName>
        <fullName evidence="8">Diphosphomevalonate decarboxylase</fullName>
    </submittedName>
</protein>
<dbReference type="InterPro" id="IPR041431">
    <property type="entry name" value="Mvd1_C"/>
</dbReference>
<evidence type="ECO:0000256" key="4">
    <source>
        <dbReference type="ARBA" id="ARBA00023098"/>
    </source>
</evidence>
<evidence type="ECO:0000313" key="9">
    <source>
        <dbReference type="Proteomes" id="UP000248079"/>
    </source>
</evidence>
<evidence type="ECO:0000256" key="3">
    <source>
        <dbReference type="ARBA" id="ARBA00022840"/>
    </source>
</evidence>
<keyword evidence="2" id="KW-0547">Nucleotide-binding</keyword>
<dbReference type="OrthoDB" id="5498344at2"/>
<keyword evidence="1" id="KW-0444">Lipid biosynthesis</keyword>
<feature type="domain" description="Diphosphomevalonate decarboxylase-like N-terminal" evidence="7">
    <location>
        <begin position="11"/>
        <end position="165"/>
    </location>
</feature>
<dbReference type="Proteomes" id="UP000248079">
    <property type="component" value="Unassembled WGS sequence"/>
</dbReference>
<dbReference type="Pfam" id="PF22700">
    <property type="entry name" value="MVD-like_N"/>
    <property type="match status" value="1"/>
</dbReference>
<dbReference type="Pfam" id="PF18376">
    <property type="entry name" value="MDD_C"/>
    <property type="match status" value="1"/>
</dbReference>
<feature type="domain" description="Mvd1 C-terminal" evidence="6">
    <location>
        <begin position="194"/>
        <end position="324"/>
    </location>
</feature>
<dbReference type="GO" id="GO:0008299">
    <property type="term" value="P:isoprenoid biosynthetic process"/>
    <property type="evidence" value="ECO:0007669"/>
    <property type="project" value="InterPro"/>
</dbReference>
<dbReference type="GO" id="GO:0016831">
    <property type="term" value="F:carboxy-lyase activity"/>
    <property type="evidence" value="ECO:0007669"/>
    <property type="project" value="InterPro"/>
</dbReference>
<keyword evidence="3" id="KW-0067">ATP-binding</keyword>
<comment type="caution">
    <text evidence="8">The sequence shown here is derived from an EMBL/GenBank/DDBJ whole genome shotgun (WGS) entry which is preliminary data.</text>
</comment>
<evidence type="ECO:0000256" key="1">
    <source>
        <dbReference type="ARBA" id="ARBA00022516"/>
    </source>
</evidence>
<reference evidence="8 9" key="1">
    <citation type="submission" date="2018-05" db="EMBL/GenBank/DDBJ databases">
        <title>Marinifilum breve JC075T sp. nov., a marine bacterium isolated from Yongle Blue Hole in the South China Sea.</title>
        <authorList>
            <person name="Fu T."/>
        </authorList>
    </citation>
    <scope>NUCLEOTIDE SEQUENCE [LARGE SCALE GENOMIC DNA]</scope>
    <source>
        <strain evidence="8 9">JC075</strain>
    </source>
</reference>
<sequence>MKKGTVAWESPSNIALIKYWGKIGRQYPCNPSVSMTLKNAVSRTQLSFSERKDKWINFEFEGKENLDFAKRIEKLFEGLNDELPFLSQYSYSITSENTFPHSTGIASSASAMSALALCLCSMEELITGSKLERDEFLQKASFLARLGSGSASRSIYESYATWGGSDAFSKASDDFATPFSKYIHPIFKDYQDYILLVSSKKKKVSSTAGHGLMNNHPFAKTRYDQANSNFEQMLGILRSGDLENFIEVLENEALSLHGLMMNSTPSFTLMKPNTLEAIELIRDFRNTTKIPVGFTLDAGPNIHLMFPKKDSNKVDAFVNEQLTELLEDGKYLKDETGLGPKQIYTAGGE</sequence>
<dbReference type="SUPFAM" id="SSF54211">
    <property type="entry name" value="Ribosomal protein S5 domain 2-like"/>
    <property type="match status" value="1"/>
</dbReference>
<dbReference type="InterPro" id="IPR014721">
    <property type="entry name" value="Ribsml_uS5_D2-typ_fold_subgr"/>
</dbReference>
<dbReference type="PANTHER" id="PTHR10977">
    <property type="entry name" value="DIPHOSPHOMEVALONATE DECARBOXYLASE"/>
    <property type="match status" value="1"/>
</dbReference>
<dbReference type="PANTHER" id="PTHR10977:SF3">
    <property type="entry name" value="DIPHOSPHOMEVALONATE DECARBOXYLASE"/>
    <property type="match status" value="1"/>
</dbReference>
<keyword evidence="4" id="KW-0443">Lipid metabolism</keyword>
<evidence type="ECO:0000259" key="7">
    <source>
        <dbReference type="Pfam" id="PF22700"/>
    </source>
</evidence>
<dbReference type="InterPro" id="IPR005935">
    <property type="entry name" value="Mev_decarb"/>
</dbReference>